<sequence length="72" mass="7632">MNEALTGPMSTFARSRSDALDDMVLQRGRAAVVVAGQSSGVEDCRELLLMLGLDAGTERPHDPLLAYVGPAM</sequence>
<dbReference type="RefSeq" id="WP_091371036.1">
    <property type="nucleotide sequence ID" value="NZ_FNDV01000008.1"/>
</dbReference>
<dbReference type="Proteomes" id="UP000199651">
    <property type="component" value="Unassembled WGS sequence"/>
</dbReference>
<dbReference type="EMBL" id="FNJB01000002">
    <property type="protein sequence ID" value="SDO28802.1"/>
    <property type="molecule type" value="Genomic_DNA"/>
</dbReference>
<organism evidence="1 2">
    <name type="scientific">Actinokineospora alba</name>
    <dbReference type="NCBI Taxonomy" id="504798"/>
    <lineage>
        <taxon>Bacteria</taxon>
        <taxon>Bacillati</taxon>
        <taxon>Actinomycetota</taxon>
        <taxon>Actinomycetes</taxon>
        <taxon>Pseudonocardiales</taxon>
        <taxon>Pseudonocardiaceae</taxon>
        <taxon>Actinokineospora</taxon>
    </lineage>
</organism>
<dbReference type="AlphaFoldDB" id="A0A1H0IBN2"/>
<accession>A0A1H0IBN2</accession>
<name>A0A1H0IBN2_9PSEU</name>
<keyword evidence="2" id="KW-1185">Reference proteome</keyword>
<reference evidence="2" key="1">
    <citation type="submission" date="2016-10" db="EMBL/GenBank/DDBJ databases">
        <authorList>
            <person name="Varghese N."/>
            <person name="Submissions S."/>
        </authorList>
    </citation>
    <scope>NUCLEOTIDE SEQUENCE [LARGE SCALE GENOMIC DNA]</scope>
    <source>
        <strain evidence="2">IBRC-M 10655</strain>
    </source>
</reference>
<protein>
    <submittedName>
        <fullName evidence="1">Uncharacterized protein</fullName>
    </submittedName>
</protein>
<evidence type="ECO:0000313" key="1">
    <source>
        <dbReference type="EMBL" id="SDO28802.1"/>
    </source>
</evidence>
<evidence type="ECO:0000313" key="2">
    <source>
        <dbReference type="Proteomes" id="UP000199651"/>
    </source>
</evidence>
<proteinExistence type="predicted"/>
<dbReference type="STRING" id="504798.SAMN05421871_108191"/>
<gene>
    <name evidence="1" type="ORF">SAMN05192558_102492</name>
</gene>